<evidence type="ECO:0000256" key="1">
    <source>
        <dbReference type="SAM" id="SignalP"/>
    </source>
</evidence>
<feature type="signal peptide" evidence="1">
    <location>
        <begin position="1"/>
        <end position="17"/>
    </location>
</feature>
<dbReference type="RefSeq" id="XP_029755866.1">
    <property type="nucleotide sequence ID" value="XM_029904242.1"/>
</dbReference>
<sequence length="99" mass="9792">MQFTIVAALAMAATAFAAPVEEAAQPQVLISLPPGCTKSNLAKCVLHLASTGGSCAAAAAELGANPIADLSCVGSAAGTAANFDECKSCIPKSTRVIEN</sequence>
<keyword evidence="3" id="KW-1185">Reference proteome</keyword>
<dbReference type="Gene3D" id="1.10.1740.120">
    <property type="match status" value="1"/>
</dbReference>
<accession>A0A074X7G6</accession>
<gene>
    <name evidence="2" type="ORF">M438DRAFT_339668</name>
</gene>
<dbReference type="Proteomes" id="UP000030706">
    <property type="component" value="Unassembled WGS sequence"/>
</dbReference>
<dbReference type="OrthoDB" id="3882086at2759"/>
<reference evidence="2 3" key="1">
    <citation type="journal article" date="2014" name="BMC Genomics">
        <title>Genome sequencing of four Aureobasidium pullulans varieties: biotechnological potential, stress tolerance, and description of new species.</title>
        <authorList>
            <person name="Gostin Ar C."/>
            <person name="Ohm R.A."/>
            <person name="Kogej T."/>
            <person name="Sonjak S."/>
            <person name="Turk M."/>
            <person name="Zajc J."/>
            <person name="Zalar P."/>
            <person name="Grube M."/>
            <person name="Sun H."/>
            <person name="Han J."/>
            <person name="Sharma A."/>
            <person name="Chiniquy J."/>
            <person name="Ngan C.Y."/>
            <person name="Lipzen A."/>
            <person name="Barry K."/>
            <person name="Grigoriev I.V."/>
            <person name="Gunde-Cimerman N."/>
        </authorList>
    </citation>
    <scope>NUCLEOTIDE SEQUENCE [LARGE SCALE GENOMIC DNA]</scope>
    <source>
        <strain evidence="2 3">EXF-150</strain>
    </source>
</reference>
<name>A0A074X7G6_AURPU</name>
<evidence type="ECO:0000313" key="3">
    <source>
        <dbReference type="Proteomes" id="UP000030706"/>
    </source>
</evidence>
<dbReference type="HOGENOM" id="CLU_2319949_0_0_1"/>
<evidence type="ECO:0008006" key="4">
    <source>
        <dbReference type="Google" id="ProtNLM"/>
    </source>
</evidence>
<feature type="chain" id="PRO_5001703112" description="Fungal calcium binding protein domain-containing protein" evidence="1">
    <location>
        <begin position="18"/>
        <end position="99"/>
    </location>
</feature>
<dbReference type="EMBL" id="KL585004">
    <property type="protein sequence ID" value="KEQ79679.1"/>
    <property type="molecule type" value="Genomic_DNA"/>
</dbReference>
<keyword evidence="1" id="KW-0732">Signal</keyword>
<dbReference type="AlphaFoldDB" id="A0A074X7G6"/>
<protein>
    <recommendedName>
        <fullName evidence="4">Fungal calcium binding protein domain-containing protein</fullName>
    </recommendedName>
</protein>
<proteinExistence type="predicted"/>
<organism evidence="2 3">
    <name type="scientific">Aureobasidium pullulans EXF-150</name>
    <dbReference type="NCBI Taxonomy" id="1043002"/>
    <lineage>
        <taxon>Eukaryota</taxon>
        <taxon>Fungi</taxon>
        <taxon>Dikarya</taxon>
        <taxon>Ascomycota</taxon>
        <taxon>Pezizomycotina</taxon>
        <taxon>Dothideomycetes</taxon>
        <taxon>Dothideomycetidae</taxon>
        <taxon>Dothideales</taxon>
        <taxon>Saccotheciaceae</taxon>
        <taxon>Aureobasidium</taxon>
    </lineage>
</organism>
<dbReference type="GeneID" id="40746548"/>
<evidence type="ECO:0000313" key="2">
    <source>
        <dbReference type="EMBL" id="KEQ79679.1"/>
    </source>
</evidence>